<keyword evidence="8 13" id="KW-0805">Transcription regulation</keyword>
<organism evidence="17 18">
    <name type="scientific">Arenicella xantha</name>
    <dbReference type="NCBI Taxonomy" id="644221"/>
    <lineage>
        <taxon>Bacteria</taxon>
        <taxon>Pseudomonadati</taxon>
        <taxon>Pseudomonadota</taxon>
        <taxon>Gammaproteobacteria</taxon>
        <taxon>Arenicellales</taxon>
        <taxon>Arenicellaceae</taxon>
        <taxon>Arenicella</taxon>
    </lineage>
</organism>
<feature type="DNA-binding region" description="H-T-H motif" evidence="13">
    <location>
        <begin position="33"/>
        <end position="53"/>
    </location>
</feature>
<comment type="caution">
    <text evidence="17">The sequence shown here is derived from an EMBL/GenBank/DDBJ whole genome shotgun (WGS) entry which is preliminary data.</text>
</comment>
<name>A0A395JHX1_9GAMM</name>
<dbReference type="GO" id="GO:0004252">
    <property type="term" value="F:serine-type endopeptidase activity"/>
    <property type="evidence" value="ECO:0007669"/>
    <property type="project" value="UniProtKB-UniRule"/>
</dbReference>
<keyword evidence="6 13" id="KW-0378">Hydrolase</keyword>
<dbReference type="Gene3D" id="1.10.10.10">
    <property type="entry name" value="Winged helix-like DNA-binding domain superfamily/Winged helix DNA-binding domain"/>
    <property type="match status" value="1"/>
</dbReference>
<dbReference type="FunCoup" id="A0A395JHX1">
    <property type="interactions" value="315"/>
</dbReference>
<evidence type="ECO:0000256" key="3">
    <source>
        <dbReference type="ARBA" id="ARBA00022491"/>
    </source>
</evidence>
<evidence type="ECO:0000256" key="11">
    <source>
        <dbReference type="ARBA" id="ARBA00023204"/>
    </source>
</evidence>
<keyword evidence="4 13" id="KW-0235">DNA replication</keyword>
<dbReference type="GO" id="GO:0003677">
    <property type="term" value="F:DNA binding"/>
    <property type="evidence" value="ECO:0007669"/>
    <property type="project" value="UniProtKB-UniRule"/>
</dbReference>
<comment type="similarity">
    <text evidence="1 13 14">Belongs to the peptidase S24 family.</text>
</comment>
<evidence type="ECO:0000313" key="17">
    <source>
        <dbReference type="EMBL" id="RBP48483.1"/>
    </source>
</evidence>
<dbReference type="FunFam" id="1.10.10.10:FF:000009">
    <property type="entry name" value="LexA repressor"/>
    <property type="match status" value="1"/>
</dbReference>
<dbReference type="InParanoid" id="A0A395JHX1"/>
<dbReference type="InterPro" id="IPR039418">
    <property type="entry name" value="LexA-like"/>
</dbReference>
<dbReference type="InterPro" id="IPR006199">
    <property type="entry name" value="LexA_DNA-bd_dom"/>
</dbReference>
<proteinExistence type="inferred from homology"/>
<dbReference type="InterPro" id="IPR006200">
    <property type="entry name" value="LexA"/>
</dbReference>
<dbReference type="GO" id="GO:0006260">
    <property type="term" value="P:DNA replication"/>
    <property type="evidence" value="ECO:0007669"/>
    <property type="project" value="UniProtKB-UniRule"/>
</dbReference>
<dbReference type="CDD" id="cd06529">
    <property type="entry name" value="S24_LexA-like"/>
    <property type="match status" value="1"/>
</dbReference>
<keyword evidence="11 13" id="KW-0234">DNA repair</keyword>
<evidence type="ECO:0000256" key="10">
    <source>
        <dbReference type="ARBA" id="ARBA00023163"/>
    </source>
</evidence>
<accession>A0A395JHX1</accession>
<dbReference type="InterPro" id="IPR015927">
    <property type="entry name" value="Peptidase_S24_S26A/B/C"/>
</dbReference>
<keyword evidence="3 13" id="KW-0678">Repressor</keyword>
<evidence type="ECO:0000256" key="7">
    <source>
        <dbReference type="ARBA" id="ARBA00022813"/>
    </source>
</evidence>
<comment type="catalytic activity">
    <reaction evidence="13">
        <text>Hydrolysis of Ala-|-Gly bond in repressor LexA.</text>
        <dbReference type="EC" id="3.4.21.88"/>
    </reaction>
</comment>
<dbReference type="EC" id="3.4.21.88" evidence="13"/>
<evidence type="ECO:0000259" key="15">
    <source>
        <dbReference type="Pfam" id="PF00717"/>
    </source>
</evidence>
<keyword evidence="5 13" id="KW-0227">DNA damage</keyword>
<feature type="active site" description="For autocatalytic cleavage activity" evidence="13">
    <location>
        <position position="143"/>
    </location>
</feature>
<feature type="domain" description="LexA repressor DNA-binding" evidence="16">
    <location>
        <begin position="7"/>
        <end position="70"/>
    </location>
</feature>
<feature type="site" description="Cleavage; by autolysis" evidence="13">
    <location>
        <begin position="108"/>
        <end position="109"/>
    </location>
</feature>
<evidence type="ECO:0000313" key="18">
    <source>
        <dbReference type="Proteomes" id="UP000253083"/>
    </source>
</evidence>
<dbReference type="PRINTS" id="PR00726">
    <property type="entry name" value="LEXASERPTASE"/>
</dbReference>
<evidence type="ECO:0000256" key="1">
    <source>
        <dbReference type="ARBA" id="ARBA00007484"/>
    </source>
</evidence>
<dbReference type="GO" id="GO:0006508">
    <property type="term" value="P:proteolysis"/>
    <property type="evidence" value="ECO:0007669"/>
    <property type="project" value="InterPro"/>
</dbReference>
<evidence type="ECO:0000256" key="8">
    <source>
        <dbReference type="ARBA" id="ARBA00023015"/>
    </source>
</evidence>
<dbReference type="GO" id="GO:0006281">
    <property type="term" value="P:DNA repair"/>
    <property type="evidence" value="ECO:0007669"/>
    <property type="project" value="UniProtKB-UniRule"/>
</dbReference>
<dbReference type="Gene3D" id="2.10.109.10">
    <property type="entry name" value="Umud Fragment, subunit A"/>
    <property type="match status" value="1"/>
</dbReference>
<dbReference type="PANTHER" id="PTHR33516">
    <property type="entry name" value="LEXA REPRESSOR"/>
    <property type="match status" value="1"/>
</dbReference>
<dbReference type="PANTHER" id="PTHR33516:SF2">
    <property type="entry name" value="LEXA REPRESSOR-RELATED"/>
    <property type="match status" value="1"/>
</dbReference>
<sequence>MNTPELKPLTKRQQEIFDFVLEQMSANGAPPTRVEIADHFGFRSPNAAEDHLKALDKKGHIELKSGTSRGIFIREDARPGNQSLYEQIELTPNDGLTPPLAVIGDVAAGAPIFATQHVQQYVNVDQSLFAASADFLLKVRGDSMINAGIFENDLLAIKKADTAQNNQIVVARIDDDVTVKRYFRQGTLISLVAENEDYDPIEVNLQTQSFAIEGVVVGLIRRNF</sequence>
<evidence type="ECO:0000256" key="6">
    <source>
        <dbReference type="ARBA" id="ARBA00022801"/>
    </source>
</evidence>
<comment type="function">
    <text evidence="13">Represses a number of genes involved in the response to DNA damage (SOS response), including recA and lexA. In the presence of single-stranded DNA, RecA interacts with LexA causing an autocatalytic cleavage which disrupts the DNA-binding part of LexA, leading to derepression of the SOS regulon and eventually DNA repair.</text>
</comment>
<evidence type="ECO:0000256" key="12">
    <source>
        <dbReference type="ARBA" id="ARBA00023236"/>
    </source>
</evidence>
<evidence type="ECO:0000256" key="5">
    <source>
        <dbReference type="ARBA" id="ARBA00022763"/>
    </source>
</evidence>
<dbReference type="HAMAP" id="MF_00015">
    <property type="entry name" value="LexA"/>
    <property type="match status" value="1"/>
</dbReference>
<keyword evidence="9 13" id="KW-0238">DNA-binding</keyword>
<dbReference type="EMBL" id="QNRT01000007">
    <property type="protein sequence ID" value="RBP48483.1"/>
    <property type="molecule type" value="Genomic_DNA"/>
</dbReference>
<dbReference type="RefSeq" id="WP_113955742.1">
    <property type="nucleotide sequence ID" value="NZ_QNRT01000007.1"/>
</dbReference>
<keyword evidence="7 13" id="KW-0068">Autocatalytic cleavage</keyword>
<keyword evidence="12 13" id="KW-0742">SOS response</keyword>
<dbReference type="InterPro" id="IPR036390">
    <property type="entry name" value="WH_DNA-bd_sf"/>
</dbReference>
<protein>
    <recommendedName>
        <fullName evidence="13">LexA repressor</fullName>
        <ecNumber evidence="13">3.4.21.88</ecNumber>
    </recommendedName>
</protein>
<dbReference type="OrthoDB" id="9802364at2"/>
<comment type="subunit">
    <text evidence="2 13">Homodimer.</text>
</comment>
<feature type="domain" description="Peptidase S24/S26A/S26B/S26C" evidence="15">
    <location>
        <begin position="102"/>
        <end position="217"/>
    </location>
</feature>
<dbReference type="InterPro" id="IPR036286">
    <property type="entry name" value="LexA/Signal_pep-like_sf"/>
</dbReference>
<evidence type="ECO:0000256" key="13">
    <source>
        <dbReference type="HAMAP-Rule" id="MF_00015"/>
    </source>
</evidence>
<evidence type="ECO:0000256" key="14">
    <source>
        <dbReference type="RuleBase" id="RU003991"/>
    </source>
</evidence>
<evidence type="ECO:0000256" key="9">
    <source>
        <dbReference type="ARBA" id="ARBA00023125"/>
    </source>
</evidence>
<evidence type="ECO:0000259" key="16">
    <source>
        <dbReference type="Pfam" id="PF01726"/>
    </source>
</evidence>
<keyword evidence="10 13" id="KW-0804">Transcription</keyword>
<dbReference type="InterPro" id="IPR050077">
    <property type="entry name" value="LexA_repressor"/>
</dbReference>
<dbReference type="Proteomes" id="UP000253083">
    <property type="component" value="Unassembled WGS sequence"/>
</dbReference>
<dbReference type="GO" id="GO:0045892">
    <property type="term" value="P:negative regulation of DNA-templated transcription"/>
    <property type="evidence" value="ECO:0007669"/>
    <property type="project" value="UniProtKB-UniRule"/>
</dbReference>
<evidence type="ECO:0000256" key="4">
    <source>
        <dbReference type="ARBA" id="ARBA00022705"/>
    </source>
</evidence>
<dbReference type="GO" id="GO:0009432">
    <property type="term" value="P:SOS response"/>
    <property type="evidence" value="ECO:0007669"/>
    <property type="project" value="UniProtKB-UniRule"/>
</dbReference>
<dbReference type="AlphaFoldDB" id="A0A395JHX1"/>
<dbReference type="InterPro" id="IPR006197">
    <property type="entry name" value="Peptidase_S24_LexA"/>
</dbReference>
<dbReference type="SUPFAM" id="SSF51306">
    <property type="entry name" value="LexA/Signal peptidase"/>
    <property type="match status" value="1"/>
</dbReference>
<gene>
    <name evidence="13" type="primary">lexA</name>
    <name evidence="17" type="ORF">DFR28_10785</name>
</gene>
<reference evidence="17 18" key="1">
    <citation type="submission" date="2018-06" db="EMBL/GenBank/DDBJ databases">
        <title>Genomic Encyclopedia of Type Strains, Phase IV (KMG-IV): sequencing the most valuable type-strain genomes for metagenomic binning, comparative biology and taxonomic classification.</title>
        <authorList>
            <person name="Goeker M."/>
        </authorList>
    </citation>
    <scope>NUCLEOTIDE SEQUENCE [LARGE SCALE GENOMIC DNA]</scope>
    <source>
        <strain evidence="17 18">DSM 24032</strain>
    </source>
</reference>
<dbReference type="SUPFAM" id="SSF46785">
    <property type="entry name" value="Winged helix' DNA-binding domain"/>
    <property type="match status" value="1"/>
</dbReference>
<keyword evidence="18" id="KW-1185">Reference proteome</keyword>
<dbReference type="Pfam" id="PF01726">
    <property type="entry name" value="LexA_DNA_bind"/>
    <property type="match status" value="1"/>
</dbReference>
<evidence type="ECO:0000256" key="2">
    <source>
        <dbReference type="ARBA" id="ARBA00011738"/>
    </source>
</evidence>
<dbReference type="NCBIfam" id="TIGR00498">
    <property type="entry name" value="lexA"/>
    <property type="match status" value="1"/>
</dbReference>
<dbReference type="Pfam" id="PF00717">
    <property type="entry name" value="Peptidase_S24"/>
    <property type="match status" value="1"/>
</dbReference>
<feature type="active site" description="For autocatalytic cleavage activity" evidence="13">
    <location>
        <position position="180"/>
    </location>
</feature>
<dbReference type="InterPro" id="IPR036388">
    <property type="entry name" value="WH-like_DNA-bd_sf"/>
</dbReference>
<dbReference type="FunFam" id="2.10.109.10:FF:000001">
    <property type="entry name" value="LexA repressor"/>
    <property type="match status" value="1"/>
</dbReference>